<sequence length="84" mass="9443">MGVSCSVTPLWRFLVPYAVCSARDSFGVLQSRWTSFRSTFPTLGAAFPVTLGRLTILWCFLPQVHLDRLLETPGRSRGRFLTPP</sequence>
<accession>A0A6G1HDS1</accession>
<protein>
    <submittedName>
        <fullName evidence="1">Uncharacterized protein</fullName>
    </submittedName>
</protein>
<name>A0A6G1HDS1_9PEZI</name>
<dbReference type="AlphaFoldDB" id="A0A6G1HDS1"/>
<reference evidence="1" key="1">
    <citation type="journal article" date="2020" name="Stud. Mycol.">
        <title>101 Dothideomycetes genomes: a test case for predicting lifestyles and emergence of pathogens.</title>
        <authorList>
            <person name="Haridas S."/>
            <person name="Albert R."/>
            <person name="Binder M."/>
            <person name="Bloem J."/>
            <person name="Labutti K."/>
            <person name="Salamov A."/>
            <person name="Andreopoulos B."/>
            <person name="Baker S."/>
            <person name="Barry K."/>
            <person name="Bills G."/>
            <person name="Bluhm B."/>
            <person name="Cannon C."/>
            <person name="Castanera R."/>
            <person name="Culley D."/>
            <person name="Daum C."/>
            <person name="Ezra D."/>
            <person name="Gonzalez J."/>
            <person name="Henrissat B."/>
            <person name="Kuo A."/>
            <person name="Liang C."/>
            <person name="Lipzen A."/>
            <person name="Lutzoni F."/>
            <person name="Magnuson J."/>
            <person name="Mondo S."/>
            <person name="Nolan M."/>
            <person name="Ohm R."/>
            <person name="Pangilinan J."/>
            <person name="Park H.-J."/>
            <person name="Ramirez L."/>
            <person name="Alfaro M."/>
            <person name="Sun H."/>
            <person name="Tritt A."/>
            <person name="Yoshinaga Y."/>
            <person name="Zwiers L.-H."/>
            <person name="Turgeon B."/>
            <person name="Goodwin S."/>
            <person name="Spatafora J."/>
            <person name="Crous P."/>
            <person name="Grigoriev I."/>
        </authorList>
    </citation>
    <scope>NUCLEOTIDE SEQUENCE</scope>
    <source>
        <strain evidence="1">CBS 113979</strain>
    </source>
</reference>
<gene>
    <name evidence="1" type="ORF">K402DRAFT_170991</name>
</gene>
<dbReference type="Proteomes" id="UP000800041">
    <property type="component" value="Unassembled WGS sequence"/>
</dbReference>
<keyword evidence="2" id="KW-1185">Reference proteome</keyword>
<evidence type="ECO:0000313" key="1">
    <source>
        <dbReference type="EMBL" id="KAF1991088.1"/>
    </source>
</evidence>
<evidence type="ECO:0000313" key="2">
    <source>
        <dbReference type="Proteomes" id="UP000800041"/>
    </source>
</evidence>
<proteinExistence type="predicted"/>
<organism evidence="1 2">
    <name type="scientific">Aulographum hederae CBS 113979</name>
    <dbReference type="NCBI Taxonomy" id="1176131"/>
    <lineage>
        <taxon>Eukaryota</taxon>
        <taxon>Fungi</taxon>
        <taxon>Dikarya</taxon>
        <taxon>Ascomycota</taxon>
        <taxon>Pezizomycotina</taxon>
        <taxon>Dothideomycetes</taxon>
        <taxon>Pleosporomycetidae</taxon>
        <taxon>Aulographales</taxon>
        <taxon>Aulographaceae</taxon>
    </lineage>
</organism>
<dbReference type="EMBL" id="ML977140">
    <property type="protein sequence ID" value="KAF1991088.1"/>
    <property type="molecule type" value="Genomic_DNA"/>
</dbReference>